<organism evidence="1 2">
    <name type="scientific">Leuconostoc citreum</name>
    <dbReference type="NCBI Taxonomy" id="33964"/>
    <lineage>
        <taxon>Bacteria</taxon>
        <taxon>Bacillati</taxon>
        <taxon>Bacillota</taxon>
        <taxon>Bacilli</taxon>
        <taxon>Lactobacillales</taxon>
        <taxon>Lactobacillaceae</taxon>
        <taxon>Leuconostoc</taxon>
    </lineage>
</organism>
<dbReference type="AlphaFoldDB" id="A0A5A5U088"/>
<evidence type="ECO:0000313" key="1">
    <source>
        <dbReference type="EMBL" id="GDZ83456.1"/>
    </source>
</evidence>
<dbReference type="Proteomes" id="UP000323274">
    <property type="component" value="Unassembled WGS sequence"/>
</dbReference>
<sequence>MLKFKSKTKKIVLFSLFAMSISINIVSANYILLKFNGDDKAVQNISVYANKLNKTTNALNTISNSFVDYKNNNFYNEIFLNSFKSNKHYLEISKPPYTQVGHIFWSDKYKSLVSTNEQSTYVWIGSTWISADNVNVINNLLNQNVNQLPSGNAATALKINNSGNTFSPVQVSNTTAKASLLGLIGAVISVNQTSIVMNGIHWDENINRMVGSANNVNYIYSINADKYGSYWTDAYFK</sequence>
<protein>
    <submittedName>
        <fullName evidence="1">Uncharacterized protein</fullName>
    </submittedName>
</protein>
<gene>
    <name evidence="1" type="ORF">LCIT_06980</name>
</gene>
<reference evidence="1 2" key="1">
    <citation type="submission" date="2019-04" db="EMBL/GenBank/DDBJ databases">
        <title>A pseudo-fructophilic Leuconostoc citreum strain F192-5 isolated from peel of satsuma mandarin: the first report for isolation and characterization of strain-dependent fructophilic-like characteristics.</title>
        <authorList>
            <person name="Maeno S."/>
            <person name="Tanizawa Y."/>
            <person name="Kajikawa A."/>
            <person name="Kanesaki Y."/>
            <person name="Kubota E."/>
            <person name="Arita M."/>
            <person name="Leon D."/>
            <person name="Endo A."/>
        </authorList>
    </citation>
    <scope>NUCLEOTIDE SEQUENCE [LARGE SCALE GENOMIC DNA]</scope>
    <source>
        <strain evidence="1 2">F192-5</strain>
    </source>
</reference>
<proteinExistence type="predicted"/>
<dbReference type="EMBL" id="BJJW01000004">
    <property type="protein sequence ID" value="GDZ83456.1"/>
    <property type="molecule type" value="Genomic_DNA"/>
</dbReference>
<name>A0A5A5U088_LEUCI</name>
<accession>A0A5A5U088</accession>
<comment type="caution">
    <text evidence="1">The sequence shown here is derived from an EMBL/GenBank/DDBJ whole genome shotgun (WGS) entry which is preliminary data.</text>
</comment>
<dbReference type="RefSeq" id="WP_149334064.1">
    <property type="nucleotide sequence ID" value="NZ_BJJW01000004.1"/>
</dbReference>
<evidence type="ECO:0000313" key="2">
    <source>
        <dbReference type="Proteomes" id="UP000323274"/>
    </source>
</evidence>